<feature type="transmembrane region" description="Helical" evidence="7">
    <location>
        <begin position="156"/>
        <end position="177"/>
    </location>
</feature>
<evidence type="ECO:0000256" key="5">
    <source>
        <dbReference type="ARBA" id="ARBA00022989"/>
    </source>
</evidence>
<comment type="subcellular location">
    <subcellularLocation>
        <location evidence="2">Membrane</location>
        <topology evidence="2">Multi-pass membrane protein</topology>
    </subcellularLocation>
</comment>
<keyword evidence="5 7" id="KW-1133">Transmembrane helix</keyword>
<feature type="transmembrane region" description="Helical" evidence="7">
    <location>
        <begin position="85"/>
        <end position="103"/>
    </location>
</feature>
<dbReference type="CDD" id="cd06257">
    <property type="entry name" value="DnaJ"/>
    <property type="match status" value="1"/>
</dbReference>
<evidence type="ECO:0000313" key="10">
    <source>
        <dbReference type="Proteomes" id="UP000886998"/>
    </source>
</evidence>
<dbReference type="InterPro" id="IPR007829">
    <property type="entry name" value="TM2"/>
</dbReference>
<keyword evidence="10" id="KW-1185">Reference proteome</keyword>
<dbReference type="OrthoDB" id="10262359at2759"/>
<feature type="transmembrane region" description="Helical" evidence="7">
    <location>
        <begin position="6"/>
        <end position="26"/>
    </location>
</feature>
<feature type="transmembrane region" description="Helical" evidence="7">
    <location>
        <begin position="115"/>
        <end position="136"/>
    </location>
</feature>
<sequence length="368" mass="42883">MGNKSLFVTYLLWFFGGFFGLHHLYLGRDFHALIWWMFPGGFFGLGLIRDLWRIPEYVKDANEDSSYMEQLIEKMRKYPKPPVGTLRYFGQMMVSDAFGYLVIRAIPQQLLPEMLIPAISSALVPIAAASGVYLVGNIGRHEGTFSSALIGAYLSFPIYFIYDAPVWLTSLASLSYFNSTSKGWRRLPKSKPLSRRLAFLSFCALIYLSLWSSWFYFNCTIVTQDQEPIKCRDAAKHFFKSPIWKEFVHVWGEIWKTLKEHGWREVWRSFIEALDPTGEKNALKVLDLNGSPTQQQITTRYRKLSREWHPDKHKYLEQKQLAQEKFIEIQQAYEILSKIKSDRVAQNVRDPSSEEDIVFQPAYQHDDL</sequence>
<dbReference type="GO" id="GO:0016020">
    <property type="term" value="C:membrane"/>
    <property type="evidence" value="ECO:0007669"/>
    <property type="project" value="UniProtKB-SubCell"/>
</dbReference>
<reference evidence="9" key="1">
    <citation type="submission" date="2020-08" db="EMBL/GenBank/DDBJ databases">
        <title>Multicomponent nature underlies the extraordinary mechanical properties of spider dragline silk.</title>
        <authorList>
            <person name="Kono N."/>
            <person name="Nakamura H."/>
            <person name="Mori M."/>
            <person name="Yoshida Y."/>
            <person name="Ohtoshi R."/>
            <person name="Malay A.D."/>
            <person name="Moran D.A.P."/>
            <person name="Tomita M."/>
            <person name="Numata K."/>
            <person name="Arakawa K."/>
        </authorList>
    </citation>
    <scope>NUCLEOTIDE SEQUENCE</scope>
</reference>
<accession>A0A8X6YDN2</accession>
<protein>
    <recommendedName>
        <fullName evidence="3">DnaJ homolog subfamily C member 22</fullName>
    </recommendedName>
</protein>
<evidence type="ECO:0000256" key="1">
    <source>
        <dbReference type="ARBA" id="ARBA00002080"/>
    </source>
</evidence>
<keyword evidence="6 7" id="KW-0472">Membrane</keyword>
<comment type="function">
    <text evidence="1">May function as a co-chaperone.</text>
</comment>
<dbReference type="Pfam" id="PF00226">
    <property type="entry name" value="DnaJ"/>
    <property type="match status" value="1"/>
</dbReference>
<proteinExistence type="predicted"/>
<dbReference type="SUPFAM" id="SSF46565">
    <property type="entry name" value="Chaperone J-domain"/>
    <property type="match status" value="1"/>
</dbReference>
<dbReference type="Gene3D" id="1.10.287.110">
    <property type="entry name" value="DnaJ domain"/>
    <property type="match status" value="1"/>
</dbReference>
<dbReference type="AlphaFoldDB" id="A0A8X6YDN2"/>
<dbReference type="SMART" id="SM00271">
    <property type="entry name" value="DnaJ"/>
    <property type="match status" value="1"/>
</dbReference>
<dbReference type="PANTHER" id="PTHR44733">
    <property type="entry name" value="DNAJ HOMOLOG SUBFAMILY C MEMBER 22"/>
    <property type="match status" value="1"/>
</dbReference>
<evidence type="ECO:0000256" key="2">
    <source>
        <dbReference type="ARBA" id="ARBA00004141"/>
    </source>
</evidence>
<dbReference type="InterPro" id="IPR001623">
    <property type="entry name" value="DnaJ_domain"/>
</dbReference>
<evidence type="ECO:0000313" key="9">
    <source>
        <dbReference type="EMBL" id="GFY68925.1"/>
    </source>
</evidence>
<evidence type="ECO:0000256" key="6">
    <source>
        <dbReference type="ARBA" id="ARBA00023136"/>
    </source>
</evidence>
<keyword evidence="4 7" id="KW-0812">Transmembrane</keyword>
<evidence type="ECO:0000259" key="8">
    <source>
        <dbReference type="PROSITE" id="PS50076"/>
    </source>
</evidence>
<feature type="transmembrane region" description="Helical" evidence="7">
    <location>
        <begin position="197"/>
        <end position="217"/>
    </location>
</feature>
<dbReference type="EMBL" id="BMAV01017348">
    <property type="protein sequence ID" value="GFY68925.1"/>
    <property type="molecule type" value="Genomic_DNA"/>
</dbReference>
<gene>
    <name evidence="9" type="primary">Dnajc22</name>
    <name evidence="9" type="ORF">TNIN_74301</name>
</gene>
<evidence type="ECO:0000256" key="3">
    <source>
        <dbReference type="ARBA" id="ARBA00020945"/>
    </source>
</evidence>
<dbReference type="Pfam" id="PF05154">
    <property type="entry name" value="TM2"/>
    <property type="match status" value="1"/>
</dbReference>
<dbReference type="PRINTS" id="PR00625">
    <property type="entry name" value="JDOMAIN"/>
</dbReference>
<evidence type="ECO:0000256" key="4">
    <source>
        <dbReference type="ARBA" id="ARBA00022692"/>
    </source>
</evidence>
<feature type="transmembrane region" description="Helical" evidence="7">
    <location>
        <begin position="33"/>
        <end position="52"/>
    </location>
</feature>
<organism evidence="9 10">
    <name type="scientific">Trichonephila inaurata madagascariensis</name>
    <dbReference type="NCBI Taxonomy" id="2747483"/>
    <lineage>
        <taxon>Eukaryota</taxon>
        <taxon>Metazoa</taxon>
        <taxon>Ecdysozoa</taxon>
        <taxon>Arthropoda</taxon>
        <taxon>Chelicerata</taxon>
        <taxon>Arachnida</taxon>
        <taxon>Araneae</taxon>
        <taxon>Araneomorphae</taxon>
        <taxon>Entelegynae</taxon>
        <taxon>Araneoidea</taxon>
        <taxon>Nephilidae</taxon>
        <taxon>Trichonephila</taxon>
        <taxon>Trichonephila inaurata</taxon>
    </lineage>
</organism>
<feature type="domain" description="J" evidence="8">
    <location>
        <begin position="281"/>
        <end position="350"/>
    </location>
</feature>
<name>A0A8X6YDN2_9ARAC</name>
<dbReference type="PANTHER" id="PTHR44733:SF1">
    <property type="entry name" value="DNAJ HOMOLOG SUBFAMILY C MEMBER 22"/>
    <property type="match status" value="1"/>
</dbReference>
<dbReference type="InterPro" id="IPR036869">
    <property type="entry name" value="J_dom_sf"/>
</dbReference>
<dbReference type="PROSITE" id="PS50076">
    <property type="entry name" value="DNAJ_2"/>
    <property type="match status" value="1"/>
</dbReference>
<evidence type="ECO:0000256" key="7">
    <source>
        <dbReference type="SAM" id="Phobius"/>
    </source>
</evidence>
<comment type="caution">
    <text evidence="9">The sequence shown here is derived from an EMBL/GenBank/DDBJ whole genome shotgun (WGS) entry which is preliminary data.</text>
</comment>
<dbReference type="Proteomes" id="UP000886998">
    <property type="component" value="Unassembled WGS sequence"/>
</dbReference>